<organism evidence="10 11">
    <name type="scientific">Methanospirillum lacunae</name>
    <dbReference type="NCBI Taxonomy" id="668570"/>
    <lineage>
        <taxon>Archaea</taxon>
        <taxon>Methanobacteriati</taxon>
        <taxon>Methanobacteriota</taxon>
        <taxon>Stenosarchaea group</taxon>
        <taxon>Methanomicrobia</taxon>
        <taxon>Methanomicrobiales</taxon>
        <taxon>Methanospirillaceae</taxon>
        <taxon>Methanospirillum</taxon>
    </lineage>
</organism>
<evidence type="ECO:0000313" key="11">
    <source>
        <dbReference type="Proteomes" id="UP000245657"/>
    </source>
</evidence>
<name>A0A2V2MV59_9EURY</name>
<dbReference type="GO" id="GO:0005524">
    <property type="term" value="F:ATP binding"/>
    <property type="evidence" value="ECO:0007669"/>
    <property type="project" value="UniProtKB-KW"/>
</dbReference>
<evidence type="ECO:0000259" key="9">
    <source>
        <dbReference type="PROSITE" id="PS50929"/>
    </source>
</evidence>
<evidence type="ECO:0000256" key="2">
    <source>
        <dbReference type="ARBA" id="ARBA00022692"/>
    </source>
</evidence>
<dbReference type="InterPro" id="IPR039421">
    <property type="entry name" value="Type_1_exporter"/>
</dbReference>
<dbReference type="Gene3D" id="1.20.1560.10">
    <property type="entry name" value="ABC transporter type 1, transmembrane domain"/>
    <property type="match status" value="1"/>
</dbReference>
<dbReference type="FunFam" id="3.40.50.300:FF:000218">
    <property type="entry name" value="Multidrug ABC transporter ATP-binding protein"/>
    <property type="match status" value="1"/>
</dbReference>
<evidence type="ECO:0000256" key="3">
    <source>
        <dbReference type="ARBA" id="ARBA00022741"/>
    </source>
</evidence>
<dbReference type="SMART" id="SM00382">
    <property type="entry name" value="AAA"/>
    <property type="match status" value="1"/>
</dbReference>
<dbReference type="CDD" id="cd18547">
    <property type="entry name" value="ABC_6TM_Tm288_like"/>
    <property type="match status" value="1"/>
</dbReference>
<dbReference type="PANTHER" id="PTHR43394">
    <property type="entry name" value="ATP-DEPENDENT PERMEASE MDL1, MITOCHONDRIAL"/>
    <property type="match status" value="1"/>
</dbReference>
<evidence type="ECO:0000313" key="10">
    <source>
        <dbReference type="EMBL" id="PWR70180.1"/>
    </source>
</evidence>
<comment type="caution">
    <text evidence="10">The sequence shown here is derived from an EMBL/GenBank/DDBJ whole genome shotgun (WGS) entry which is preliminary data.</text>
</comment>
<dbReference type="PANTHER" id="PTHR43394:SF1">
    <property type="entry name" value="ATP-BINDING CASSETTE SUB-FAMILY B MEMBER 10, MITOCHONDRIAL"/>
    <property type="match status" value="1"/>
</dbReference>
<keyword evidence="2 7" id="KW-0812">Transmembrane</keyword>
<dbReference type="PROSITE" id="PS50893">
    <property type="entry name" value="ABC_TRANSPORTER_2"/>
    <property type="match status" value="1"/>
</dbReference>
<dbReference type="GO" id="GO:0016887">
    <property type="term" value="F:ATP hydrolysis activity"/>
    <property type="evidence" value="ECO:0007669"/>
    <property type="project" value="InterPro"/>
</dbReference>
<evidence type="ECO:0000256" key="7">
    <source>
        <dbReference type="SAM" id="Phobius"/>
    </source>
</evidence>
<dbReference type="AlphaFoldDB" id="A0A2V2MV59"/>
<dbReference type="Pfam" id="PF00005">
    <property type="entry name" value="ABC_tran"/>
    <property type="match status" value="1"/>
</dbReference>
<dbReference type="InterPro" id="IPR003593">
    <property type="entry name" value="AAA+_ATPase"/>
</dbReference>
<comment type="subcellular location">
    <subcellularLocation>
        <location evidence="1">Membrane</location>
        <topology evidence="1">Multi-pass membrane protein</topology>
    </subcellularLocation>
</comment>
<dbReference type="Gene3D" id="3.40.50.300">
    <property type="entry name" value="P-loop containing nucleotide triphosphate hydrolases"/>
    <property type="match status" value="1"/>
</dbReference>
<dbReference type="EMBL" id="QGMY01000016">
    <property type="protein sequence ID" value="PWR70180.1"/>
    <property type="molecule type" value="Genomic_DNA"/>
</dbReference>
<evidence type="ECO:0000256" key="4">
    <source>
        <dbReference type="ARBA" id="ARBA00022840"/>
    </source>
</evidence>
<reference evidence="10 11" key="1">
    <citation type="submission" date="2018-05" db="EMBL/GenBank/DDBJ databases">
        <title>Draft genome of Methanospirillum lacunae Ki8-1.</title>
        <authorList>
            <person name="Dueholm M.S."/>
            <person name="Nielsen P.H."/>
            <person name="Bakmann L.F."/>
            <person name="Otzen D.E."/>
        </authorList>
    </citation>
    <scope>NUCLEOTIDE SEQUENCE [LARGE SCALE GENOMIC DNA]</scope>
    <source>
        <strain evidence="10 11">Ki8-1</strain>
    </source>
</reference>
<feature type="transmembrane region" description="Helical" evidence="7">
    <location>
        <begin position="78"/>
        <end position="96"/>
    </location>
</feature>
<accession>A0A2V2MV59</accession>
<feature type="transmembrane region" description="Helical" evidence="7">
    <location>
        <begin position="36"/>
        <end position="58"/>
    </location>
</feature>
<keyword evidence="11" id="KW-1185">Reference proteome</keyword>
<protein>
    <submittedName>
        <fullName evidence="10">Multidrug ABC transporter ATP-binding protein</fullName>
    </submittedName>
</protein>
<keyword evidence="5 7" id="KW-1133">Transmembrane helix</keyword>
<dbReference type="RefSeq" id="WP_109969942.1">
    <property type="nucleotide sequence ID" value="NZ_CP176093.1"/>
</dbReference>
<dbReference type="CDD" id="cd03254">
    <property type="entry name" value="ABCC_Glucan_exporter_like"/>
    <property type="match status" value="1"/>
</dbReference>
<feature type="domain" description="ABC transmembrane type-1" evidence="9">
    <location>
        <begin position="39"/>
        <end position="321"/>
    </location>
</feature>
<dbReference type="SUPFAM" id="SSF90123">
    <property type="entry name" value="ABC transporter transmembrane region"/>
    <property type="match status" value="1"/>
</dbReference>
<dbReference type="GeneID" id="97548287"/>
<dbReference type="InterPro" id="IPR017871">
    <property type="entry name" value="ABC_transporter-like_CS"/>
</dbReference>
<dbReference type="InterPro" id="IPR011527">
    <property type="entry name" value="ABC1_TM_dom"/>
</dbReference>
<proteinExistence type="predicted"/>
<keyword evidence="4 10" id="KW-0067">ATP-binding</keyword>
<feature type="domain" description="ABC transporter" evidence="8">
    <location>
        <begin position="355"/>
        <end position="589"/>
    </location>
</feature>
<dbReference type="InterPro" id="IPR036640">
    <property type="entry name" value="ABC1_TM_sf"/>
</dbReference>
<keyword evidence="3" id="KW-0547">Nucleotide-binding</keyword>
<dbReference type="SUPFAM" id="SSF52540">
    <property type="entry name" value="P-loop containing nucleoside triphosphate hydrolases"/>
    <property type="match status" value="1"/>
</dbReference>
<dbReference type="Proteomes" id="UP000245657">
    <property type="component" value="Unassembled WGS sequence"/>
</dbReference>
<keyword evidence="6 7" id="KW-0472">Membrane</keyword>
<dbReference type="GO" id="GO:0015421">
    <property type="term" value="F:ABC-type oligopeptide transporter activity"/>
    <property type="evidence" value="ECO:0007669"/>
    <property type="project" value="TreeGrafter"/>
</dbReference>
<dbReference type="OrthoDB" id="121502at2157"/>
<evidence type="ECO:0000256" key="5">
    <source>
        <dbReference type="ARBA" id="ARBA00022989"/>
    </source>
</evidence>
<dbReference type="PROSITE" id="PS00211">
    <property type="entry name" value="ABC_TRANSPORTER_1"/>
    <property type="match status" value="1"/>
</dbReference>
<gene>
    <name evidence="10" type="ORF">DK846_15700</name>
</gene>
<evidence type="ECO:0000259" key="8">
    <source>
        <dbReference type="PROSITE" id="PS50893"/>
    </source>
</evidence>
<evidence type="ECO:0000256" key="1">
    <source>
        <dbReference type="ARBA" id="ARBA00004141"/>
    </source>
</evidence>
<dbReference type="InterPro" id="IPR027417">
    <property type="entry name" value="P-loop_NTPase"/>
</dbReference>
<dbReference type="InterPro" id="IPR003439">
    <property type="entry name" value="ABC_transporter-like_ATP-bd"/>
</dbReference>
<dbReference type="GO" id="GO:0016020">
    <property type="term" value="C:membrane"/>
    <property type="evidence" value="ECO:0007669"/>
    <property type="project" value="UniProtKB-SubCell"/>
</dbReference>
<evidence type="ECO:0000256" key="6">
    <source>
        <dbReference type="ARBA" id="ARBA00023136"/>
    </source>
</evidence>
<dbReference type="Pfam" id="PF00664">
    <property type="entry name" value="ABC_membrane"/>
    <property type="match status" value="1"/>
</dbReference>
<sequence length="602" mass="65623">MTPAVKPVPGGDQNDQSESLNQTLKRLLFYLTRYRFRLALAIIFMIGFSVTMGILPALMGYATNIIAGHGSLQDLKQVLIYFIIDGVALWICGHLAQRLLSKISQQALYTLRTDLFNHMQALSLSFFDRQPIGELMSRVSNDTDVIDQFFSNGIQQVLQSVTTIIVLTIVMLWINPVLTLLVYLAVLGMLAISSTIARISGPAFERMQELLGELNGYAEERLAGQKVTIAYNQQNGTTVGFSKLSGIVARTGGRAQFVALTSMPAATIMSNLQMILLLIIGGAMVMEGHIQLGELVAFLGLSSSISSPLSQIFSVYSQIISAAAGAARVFRILDEQPVVADLPVAKPMPPVDGDVKFDAVDFAYIPGRTVLKNNTFRALPGQVFGLCGPTGAGKSTIINILTRYYDIQSGSITIDGVRIDEVGQDSLRIQIAQVLQEPFLFSGTILENLRYARGDATDEECIAAAKQAGAYEFIMAQPEGFDTFLNDGGSNLSQGQRQMLTIARAMVSQPRLLILDEATSNVDTRTEKLIQSGLLSLQQGKTSFIIAHRLSTIRKSDCILVINQGEIVERGTHDDLMGAQGFYYNLYMSQFRGKLSSITGVA</sequence>
<dbReference type="PROSITE" id="PS50929">
    <property type="entry name" value="ABC_TM1F"/>
    <property type="match status" value="1"/>
</dbReference>